<dbReference type="GO" id="GO:0005829">
    <property type="term" value="C:cytosol"/>
    <property type="evidence" value="ECO:0007669"/>
    <property type="project" value="TreeGrafter"/>
</dbReference>
<dbReference type="EMBL" id="AJWZ01002897">
    <property type="protein sequence ID" value="EKC69695.1"/>
    <property type="molecule type" value="Genomic_DNA"/>
</dbReference>
<dbReference type="PANTHER" id="PTHR33515:SF1">
    <property type="entry name" value="RIBOSOME-BINDING FACTOR A, CHLOROPLASTIC-RELATED"/>
    <property type="match status" value="1"/>
</dbReference>
<dbReference type="AlphaFoldDB" id="K1TU36"/>
<comment type="caution">
    <text evidence="1">The sequence shown here is derived from an EMBL/GenBank/DDBJ whole genome shotgun (WGS) entry which is preliminary data.</text>
</comment>
<accession>K1TU36</accession>
<dbReference type="GO" id="GO:0043024">
    <property type="term" value="F:ribosomal small subunit binding"/>
    <property type="evidence" value="ECO:0007669"/>
    <property type="project" value="TreeGrafter"/>
</dbReference>
<gene>
    <name evidence="1" type="ORF">OBE_04285</name>
</gene>
<reference evidence="1" key="1">
    <citation type="journal article" date="2013" name="Environ. Microbiol.">
        <title>Microbiota from the distal guts of lean and obese adolescents exhibit partial functional redundancy besides clear differences in community structure.</title>
        <authorList>
            <person name="Ferrer M."/>
            <person name="Ruiz A."/>
            <person name="Lanza F."/>
            <person name="Haange S.B."/>
            <person name="Oberbach A."/>
            <person name="Till H."/>
            <person name="Bargiela R."/>
            <person name="Campoy C."/>
            <person name="Segura M.T."/>
            <person name="Richter M."/>
            <person name="von Bergen M."/>
            <person name="Seifert J."/>
            <person name="Suarez A."/>
        </authorList>
    </citation>
    <scope>NUCLEOTIDE SEQUENCE</scope>
</reference>
<dbReference type="InterPro" id="IPR015946">
    <property type="entry name" value="KH_dom-like_a/b"/>
</dbReference>
<protein>
    <submittedName>
        <fullName evidence="1">Ribosome-binding factor A</fullName>
    </submittedName>
</protein>
<feature type="non-terminal residue" evidence="1">
    <location>
        <position position="99"/>
    </location>
</feature>
<dbReference type="InterPro" id="IPR023799">
    <property type="entry name" value="RbfA_dom_sf"/>
</dbReference>
<evidence type="ECO:0000313" key="1">
    <source>
        <dbReference type="EMBL" id="EKC69695.1"/>
    </source>
</evidence>
<dbReference type="SUPFAM" id="SSF89919">
    <property type="entry name" value="Ribosome-binding factor A, RbfA"/>
    <property type="match status" value="1"/>
</dbReference>
<dbReference type="Gene3D" id="3.30.300.20">
    <property type="match status" value="1"/>
</dbReference>
<sequence>MYLFPKRRKGILEKMSKNEARLGRVNEELMKALSQIITYELKNPDVTGMISVTRVKVTPDLKYAKVYVSMLNSKSVEKTMQGLKDSAGFMRSQVARMVN</sequence>
<name>K1TU36_9ZZZZ</name>
<dbReference type="PANTHER" id="PTHR33515">
    <property type="entry name" value="RIBOSOME-BINDING FACTOR A, CHLOROPLASTIC-RELATED"/>
    <property type="match status" value="1"/>
</dbReference>
<organism evidence="1">
    <name type="scientific">human gut metagenome</name>
    <dbReference type="NCBI Taxonomy" id="408170"/>
    <lineage>
        <taxon>unclassified sequences</taxon>
        <taxon>metagenomes</taxon>
        <taxon>organismal metagenomes</taxon>
    </lineage>
</organism>
<proteinExistence type="predicted"/>
<dbReference type="InterPro" id="IPR000238">
    <property type="entry name" value="RbfA"/>
</dbReference>
<dbReference type="NCBIfam" id="TIGR00082">
    <property type="entry name" value="rbfA"/>
    <property type="match status" value="1"/>
</dbReference>
<dbReference type="Pfam" id="PF02033">
    <property type="entry name" value="RBFA"/>
    <property type="match status" value="1"/>
</dbReference>
<dbReference type="GO" id="GO:0006364">
    <property type="term" value="P:rRNA processing"/>
    <property type="evidence" value="ECO:0007669"/>
    <property type="project" value="InterPro"/>
</dbReference>